<dbReference type="EMBL" id="QMIE01000003">
    <property type="protein sequence ID" value="TVM18791.1"/>
    <property type="molecule type" value="Genomic_DNA"/>
</dbReference>
<feature type="compositionally biased region" description="Basic and acidic residues" evidence="2">
    <location>
        <begin position="172"/>
        <end position="186"/>
    </location>
</feature>
<evidence type="ECO:0000256" key="3">
    <source>
        <dbReference type="SAM" id="Phobius"/>
    </source>
</evidence>
<dbReference type="OrthoDB" id="5450617at2"/>
<keyword evidence="1" id="KW-0862">Zinc</keyword>
<gene>
    <name evidence="5" type="ORF">DPQ33_04790</name>
</gene>
<dbReference type="GO" id="GO:0008270">
    <property type="term" value="F:zinc ion binding"/>
    <property type="evidence" value="ECO:0007669"/>
    <property type="project" value="UniProtKB-KW"/>
</dbReference>
<dbReference type="Proteomes" id="UP000448292">
    <property type="component" value="Unassembled WGS sequence"/>
</dbReference>
<keyword evidence="6" id="KW-1185">Reference proteome</keyword>
<evidence type="ECO:0000256" key="2">
    <source>
        <dbReference type="SAM" id="MobiDB-lite"/>
    </source>
</evidence>
<keyword evidence="3" id="KW-0472">Membrane</keyword>
<evidence type="ECO:0000259" key="4">
    <source>
        <dbReference type="PROSITE" id="PS50966"/>
    </source>
</evidence>
<accession>A0A7M3MH26</accession>
<dbReference type="RefSeq" id="WP_144302056.1">
    <property type="nucleotide sequence ID" value="NZ_QMIE01000003.1"/>
</dbReference>
<evidence type="ECO:0000313" key="6">
    <source>
        <dbReference type="Proteomes" id="UP000448292"/>
    </source>
</evidence>
<feature type="region of interest" description="Disordered" evidence="2">
    <location>
        <begin position="170"/>
        <end position="229"/>
    </location>
</feature>
<keyword evidence="1" id="KW-0479">Metal-binding</keyword>
<comment type="caution">
    <text evidence="5">The sequence shown here is derived from an EMBL/GenBank/DDBJ whole genome shotgun (WGS) entry which is preliminary data.</text>
</comment>
<feature type="transmembrane region" description="Helical" evidence="3">
    <location>
        <begin position="237"/>
        <end position="253"/>
    </location>
</feature>
<name>A0A7M3MH26_9BACT</name>
<dbReference type="AlphaFoldDB" id="A0A7M3MH26"/>
<organism evidence="5 6">
    <name type="scientific">Oceanidesulfovibrio indonesiensis</name>
    <dbReference type="NCBI Taxonomy" id="54767"/>
    <lineage>
        <taxon>Bacteria</taxon>
        <taxon>Pseudomonadati</taxon>
        <taxon>Thermodesulfobacteriota</taxon>
        <taxon>Desulfovibrionia</taxon>
        <taxon>Desulfovibrionales</taxon>
        <taxon>Desulfovibrionaceae</taxon>
        <taxon>Oceanidesulfovibrio</taxon>
    </lineage>
</organism>
<dbReference type="InterPro" id="IPR007527">
    <property type="entry name" value="Znf_SWIM"/>
</dbReference>
<proteinExistence type="predicted"/>
<dbReference type="PROSITE" id="PS50966">
    <property type="entry name" value="ZF_SWIM"/>
    <property type="match status" value="1"/>
</dbReference>
<keyword evidence="1" id="KW-0863">Zinc-finger</keyword>
<feature type="region of interest" description="Disordered" evidence="2">
    <location>
        <begin position="260"/>
        <end position="320"/>
    </location>
</feature>
<reference evidence="5 6" key="1">
    <citation type="submission" date="2018-06" db="EMBL/GenBank/DDBJ databases">
        <title>Complete genome of Desulfovibrio indonesiensis P37SLT.</title>
        <authorList>
            <person name="Crispim J.S."/>
            <person name="Vidigal P.M.P."/>
            <person name="Silva L.C.F."/>
            <person name="Laguardia C.N."/>
            <person name="Araujo L.C."/>
            <person name="Dias R.S."/>
            <person name="Sousa M.P."/>
            <person name="Paula S.O."/>
            <person name="Silva C."/>
        </authorList>
    </citation>
    <scope>NUCLEOTIDE SEQUENCE [LARGE SCALE GENOMIC DNA]</scope>
    <source>
        <strain evidence="5 6">P37SLT</strain>
    </source>
</reference>
<evidence type="ECO:0000313" key="5">
    <source>
        <dbReference type="EMBL" id="TVM18791.1"/>
    </source>
</evidence>
<evidence type="ECO:0000256" key="1">
    <source>
        <dbReference type="PROSITE-ProRule" id="PRU00325"/>
    </source>
</evidence>
<protein>
    <recommendedName>
        <fullName evidence="4">SWIM-type domain-containing protein</fullName>
    </recommendedName>
</protein>
<keyword evidence="3" id="KW-0812">Transmembrane</keyword>
<sequence length="409" mass="44766">MPSNESGDAPSRIVDSLSGRDASYEVHLQNLECSCEEWRNCRSRLPAGDLRRCCRHLVYALAREPEQGPANLAGQTRTVSRFKRLAAKREGFPLCRRILPVAVPIGGGKKADADLFFPLDPVAIPWVTVLIGKTVFRYHPAEDRWANDDVPPKPIRDELELRIHKALNQEQAARKDSVPENAERRAPAPTPSAAISKTGHIDAGEPASDTDAGSGKKPLRFETSAPTETRKRRKRRGWLIFLVILLGGVLYWTDNVTMPPLSNKADGPVISGEQPLPGRPDVAAPDVHPPLEPPLPRDSEVGTSAAGNPPAGDPPEWDLREPLSNASLAADLLELIERDPDRGRYTLSRKVQGGTLLFGADLDLDVVFRIYRGDDGAERRDRWIGHVRHRLRSAADGGSLDAVPAQGAS</sequence>
<feature type="domain" description="SWIM-type" evidence="4">
    <location>
        <begin position="24"/>
        <end position="65"/>
    </location>
</feature>
<keyword evidence="3" id="KW-1133">Transmembrane helix</keyword>